<dbReference type="NCBIfam" id="NF035938">
    <property type="entry name" value="EboA_domain"/>
    <property type="match status" value="1"/>
</dbReference>
<sequence length="221" mass="25829">MDTKLFLDSIVRHNLEGYQELSRNLEVLTNPKTYIAFSIAFNNLSKYYTSSPLTDHQLLETEHITGRNTWTNLDLARAYFLLNIADKFKQEHIDIINQLFDTAGLSELISLYKSLHLLPEPTKFLFRATEGVRSNMSSIFKAIALNNTYPMNFFDQDVWNQMILKVFFIEEDINQVIGLRERANDTLADMLSDFVIEKQAAKRRVNPEIWKVVELCKYKTY</sequence>
<dbReference type="KEGG" id="ptc:phytr_11560"/>
<proteinExistence type="predicted"/>
<evidence type="ECO:0000313" key="1">
    <source>
        <dbReference type="EMBL" id="AVP88081.1"/>
    </source>
</evidence>
<dbReference type="Proteomes" id="UP000241762">
    <property type="component" value="Chromosome"/>
</dbReference>
<protein>
    <submittedName>
        <fullName evidence="1">EboA</fullName>
    </submittedName>
</protein>
<organism evidence="1 2">
    <name type="scientific">Candidatus Phycorickettsia trachydisci</name>
    <dbReference type="NCBI Taxonomy" id="2115978"/>
    <lineage>
        <taxon>Bacteria</taxon>
        <taxon>Pseudomonadati</taxon>
        <taxon>Pseudomonadota</taxon>
        <taxon>Alphaproteobacteria</taxon>
        <taxon>Rickettsiales</taxon>
        <taxon>Rickettsiaceae</taxon>
        <taxon>Candidatus Phycorickettsia</taxon>
    </lineage>
</organism>
<dbReference type="OrthoDB" id="325673at2"/>
<reference evidence="1 2" key="1">
    <citation type="submission" date="2018-03" db="EMBL/GenBank/DDBJ databases">
        <title>A gene transfer event suggests a long-term partnership between eustigmatophyte algae and a novel lineage of endosymbiotic bacteria.</title>
        <authorList>
            <person name="Yurchenko T."/>
            <person name="Sevcikova T."/>
            <person name="Pribyl P."/>
            <person name="El Karkouri K."/>
            <person name="Klimes V."/>
            <person name="Amaral R."/>
            <person name="Zbrankova V."/>
            <person name="Kim E."/>
            <person name="Raoult D."/>
            <person name="Santos L.M.A."/>
            <person name="Elias M."/>
        </authorList>
    </citation>
    <scope>NUCLEOTIDE SEQUENCE [LARGE SCALE GENOMIC DNA]</scope>
    <source>
        <strain evidence="1">CCALA 838</strain>
    </source>
</reference>
<dbReference type="AlphaFoldDB" id="A0A2P1P9Y4"/>
<name>A0A2P1P9Y4_9RICK</name>
<dbReference type="RefSeq" id="WP_106874897.1">
    <property type="nucleotide sequence ID" value="NZ_CP027845.1"/>
</dbReference>
<evidence type="ECO:0000313" key="2">
    <source>
        <dbReference type="Proteomes" id="UP000241762"/>
    </source>
</evidence>
<dbReference type="InterPro" id="IPR047715">
    <property type="entry name" value="EboA_dom"/>
</dbReference>
<accession>A0A2P1P9Y4</accession>
<gene>
    <name evidence="1" type="ORF">phytr_11560</name>
</gene>
<dbReference type="EMBL" id="CP027845">
    <property type="protein sequence ID" value="AVP88081.1"/>
    <property type="molecule type" value="Genomic_DNA"/>
</dbReference>
<keyword evidence="2" id="KW-1185">Reference proteome</keyword>